<organism evidence="1 2">
    <name type="scientific">Halogranum amylolyticum</name>
    <dbReference type="NCBI Taxonomy" id="660520"/>
    <lineage>
        <taxon>Archaea</taxon>
        <taxon>Methanobacteriati</taxon>
        <taxon>Methanobacteriota</taxon>
        <taxon>Stenosarchaea group</taxon>
        <taxon>Halobacteria</taxon>
        <taxon>Halobacteriales</taxon>
        <taxon>Haloferacaceae</taxon>
    </lineage>
</organism>
<name>A0A1H8TPM8_9EURY</name>
<dbReference type="Proteomes" id="UP000199126">
    <property type="component" value="Unassembled WGS sequence"/>
</dbReference>
<evidence type="ECO:0008006" key="3">
    <source>
        <dbReference type="Google" id="ProtNLM"/>
    </source>
</evidence>
<reference evidence="2" key="1">
    <citation type="submission" date="2016-10" db="EMBL/GenBank/DDBJ databases">
        <authorList>
            <person name="Varghese N."/>
            <person name="Submissions S."/>
        </authorList>
    </citation>
    <scope>NUCLEOTIDE SEQUENCE [LARGE SCALE GENOMIC DNA]</scope>
    <source>
        <strain evidence="2">CGMCC 1.10121</strain>
    </source>
</reference>
<protein>
    <recommendedName>
        <fullName evidence="3">DUF4177 domain-containing protein</fullName>
    </recommendedName>
</protein>
<sequence length="71" mass="8058">MADSVDMSLEDRPTWEYKTIEPPKGLTKREVVDPTDELNRLGAEGWELVGPLDYDKGGTKLLILKRRVADE</sequence>
<gene>
    <name evidence="1" type="ORF">SAMN04487948_1085</name>
</gene>
<keyword evidence="2" id="KW-1185">Reference proteome</keyword>
<dbReference type="InterPro" id="IPR025234">
    <property type="entry name" value="YjzH-like"/>
</dbReference>
<dbReference type="Pfam" id="PF13783">
    <property type="entry name" value="DUF4177"/>
    <property type="match status" value="1"/>
</dbReference>
<accession>A0A1H8TPM8</accession>
<evidence type="ECO:0000313" key="2">
    <source>
        <dbReference type="Proteomes" id="UP000199126"/>
    </source>
</evidence>
<evidence type="ECO:0000313" key="1">
    <source>
        <dbReference type="EMBL" id="SEO92493.1"/>
    </source>
</evidence>
<dbReference type="AlphaFoldDB" id="A0A1H8TPM8"/>
<proteinExistence type="predicted"/>
<dbReference type="EMBL" id="FODV01000008">
    <property type="protein sequence ID" value="SEO92493.1"/>
    <property type="molecule type" value="Genomic_DNA"/>
</dbReference>